<dbReference type="CDD" id="cd06260">
    <property type="entry name" value="DUF820-like"/>
    <property type="match status" value="1"/>
</dbReference>
<accession>A0A8J3VU97</accession>
<dbReference type="PANTHER" id="PTHR35400">
    <property type="entry name" value="SLR1083 PROTEIN"/>
    <property type="match status" value="1"/>
</dbReference>
<comment type="caution">
    <text evidence="2">The sequence shown here is derived from an EMBL/GenBank/DDBJ whole genome shotgun (WGS) entry which is preliminary data.</text>
</comment>
<name>A0A8J3VU97_9ACTN</name>
<dbReference type="Pfam" id="PF05685">
    <property type="entry name" value="Uma2"/>
    <property type="match status" value="1"/>
</dbReference>
<dbReference type="AlphaFoldDB" id="A0A8J3VU97"/>
<sequence length="188" mass="20738">MTAEAVAPAWMHELVTAEQYDSWSAEQSAGVEIVDGMVVVSPSPSKRHNRIAKTLAVALEAAAGDGWNADVDFDLRLQDVPLLNRRPDVIVYRADTLDITPTRPEHVLMVAEVVSPGSETTDRVVKLDQYAKAGIQFYWRIEQALTGMPIVHTYVLDMASVKYRDAEVFTGLVKATAPFPVTIDLSRI</sequence>
<dbReference type="RefSeq" id="WP_203922008.1">
    <property type="nucleotide sequence ID" value="NZ_BONZ01000067.1"/>
</dbReference>
<dbReference type="SUPFAM" id="SSF52980">
    <property type="entry name" value="Restriction endonuclease-like"/>
    <property type="match status" value="1"/>
</dbReference>
<evidence type="ECO:0000259" key="1">
    <source>
        <dbReference type="Pfam" id="PF05685"/>
    </source>
</evidence>
<proteinExistence type="predicted"/>
<gene>
    <name evidence="2" type="ORF">Raf01_66780</name>
</gene>
<evidence type="ECO:0000313" key="2">
    <source>
        <dbReference type="EMBL" id="GIH18506.1"/>
    </source>
</evidence>
<dbReference type="InterPro" id="IPR008538">
    <property type="entry name" value="Uma2"/>
</dbReference>
<dbReference type="InterPro" id="IPR011335">
    <property type="entry name" value="Restrct_endonuc-II-like"/>
</dbReference>
<dbReference type="PANTHER" id="PTHR35400:SF3">
    <property type="entry name" value="SLL1072 PROTEIN"/>
    <property type="match status" value="1"/>
</dbReference>
<evidence type="ECO:0000313" key="3">
    <source>
        <dbReference type="Proteomes" id="UP000642748"/>
    </source>
</evidence>
<dbReference type="EMBL" id="BONZ01000067">
    <property type="protein sequence ID" value="GIH18506.1"/>
    <property type="molecule type" value="Genomic_DNA"/>
</dbReference>
<organism evidence="2 3">
    <name type="scientific">Rugosimonospora africana</name>
    <dbReference type="NCBI Taxonomy" id="556532"/>
    <lineage>
        <taxon>Bacteria</taxon>
        <taxon>Bacillati</taxon>
        <taxon>Actinomycetota</taxon>
        <taxon>Actinomycetes</taxon>
        <taxon>Micromonosporales</taxon>
        <taxon>Micromonosporaceae</taxon>
        <taxon>Rugosimonospora</taxon>
    </lineage>
</organism>
<dbReference type="Gene3D" id="3.90.1570.10">
    <property type="entry name" value="tt1808, chain A"/>
    <property type="match status" value="1"/>
</dbReference>
<dbReference type="Proteomes" id="UP000642748">
    <property type="component" value="Unassembled WGS sequence"/>
</dbReference>
<feature type="domain" description="Putative restriction endonuclease" evidence="1">
    <location>
        <begin position="18"/>
        <end position="168"/>
    </location>
</feature>
<reference evidence="2" key="1">
    <citation type="submission" date="2021-01" db="EMBL/GenBank/DDBJ databases">
        <title>Whole genome shotgun sequence of Rugosimonospora africana NBRC 104875.</title>
        <authorList>
            <person name="Komaki H."/>
            <person name="Tamura T."/>
        </authorList>
    </citation>
    <scope>NUCLEOTIDE SEQUENCE</scope>
    <source>
        <strain evidence="2">NBRC 104875</strain>
    </source>
</reference>
<protein>
    <recommendedName>
        <fullName evidence="1">Putative restriction endonuclease domain-containing protein</fullName>
    </recommendedName>
</protein>
<keyword evidence="3" id="KW-1185">Reference proteome</keyword>
<dbReference type="InterPro" id="IPR012296">
    <property type="entry name" value="Nuclease_put_TT1808"/>
</dbReference>